<dbReference type="GO" id="GO:0005524">
    <property type="term" value="F:ATP binding"/>
    <property type="evidence" value="ECO:0007669"/>
    <property type="project" value="UniProtKB-KW"/>
</dbReference>
<dbReference type="SUPFAM" id="SSF52540">
    <property type="entry name" value="P-loop containing nucleoside triphosphate hydrolases"/>
    <property type="match status" value="1"/>
</dbReference>
<keyword evidence="1" id="KW-0547">Nucleotide-binding</keyword>
<dbReference type="EMBL" id="JAOCBV010000001">
    <property type="protein sequence ID" value="MDH0755998.1"/>
    <property type="molecule type" value="Genomic_DNA"/>
</dbReference>
<evidence type="ECO:0000313" key="1">
    <source>
        <dbReference type="EMBL" id="MDH0755998.1"/>
    </source>
</evidence>
<dbReference type="Proteomes" id="UP001160152">
    <property type="component" value="Unassembled WGS sequence"/>
</dbReference>
<dbReference type="Gene3D" id="3.40.50.300">
    <property type="entry name" value="P-loop containing nucleotide triphosphate hydrolases"/>
    <property type="match status" value="1"/>
</dbReference>
<sequence length="312" mass="35483">MKIKKDTLEGAKLAFDKLKKDAEHSGARLTISAVARLANVDRKYFYGKVNTPDESKRRAWVSLGEEINEFRNRQRSPEQVGSEASISKKLENALIENYRLLESVSDLEKSRAKMQELLSSKGKQLEELQAHSGRLEDSLLFATSDKRSIVGFGSKPHIISPDLFRKGVDSLSLKKAWVMALDKLRVELDRPIEKTLYITVGAPGSGKSTWSLNQSYQNNFSIIFDACCLTRADRYEVLSLGRKYPSTKIVAVVFYVTFSTLKKRNNLRESDKQLPFEKLKSMFESFEQPSLEDVSEFFDEIVMVRGEGSFVR</sequence>
<protein>
    <submittedName>
        <fullName evidence="1">ATP-binding protein</fullName>
    </submittedName>
</protein>
<comment type="caution">
    <text evidence="1">The sequence shown here is derived from an EMBL/GenBank/DDBJ whole genome shotgun (WGS) entry which is preliminary data.</text>
</comment>
<evidence type="ECO:0000313" key="2">
    <source>
        <dbReference type="Proteomes" id="UP001160152"/>
    </source>
</evidence>
<dbReference type="AlphaFoldDB" id="A0ABD4YA75"/>
<proteinExistence type="predicted"/>
<dbReference type="InterPro" id="IPR027417">
    <property type="entry name" value="P-loop_NTPase"/>
</dbReference>
<name>A0ABD4YA75_9PSED</name>
<gene>
    <name evidence="1" type="ORF">N5C70_04430</name>
</gene>
<organism evidence="1 2">
    <name type="scientific">Pseudomonas juntendi</name>
    <dbReference type="NCBI Taxonomy" id="2666183"/>
    <lineage>
        <taxon>Bacteria</taxon>
        <taxon>Pseudomonadati</taxon>
        <taxon>Pseudomonadota</taxon>
        <taxon>Gammaproteobacteria</taxon>
        <taxon>Pseudomonadales</taxon>
        <taxon>Pseudomonadaceae</taxon>
        <taxon>Pseudomonas</taxon>
    </lineage>
</organism>
<reference evidence="1 2" key="1">
    <citation type="submission" date="2022-09" db="EMBL/GenBank/DDBJ databases">
        <title>Intensive care unit water sources are persistently colonized with multi-drug resistant bacteria and are the site of extensive horizontal gene transfer of antibiotic resistance genes.</title>
        <authorList>
            <person name="Diorio-Toth L."/>
        </authorList>
    </citation>
    <scope>NUCLEOTIDE SEQUENCE [LARGE SCALE GENOMIC DNA]</scope>
    <source>
        <strain evidence="1 2">GD03901</strain>
    </source>
</reference>
<accession>A0ABD4YA75</accession>
<dbReference type="RefSeq" id="WP_169774834.1">
    <property type="nucleotide sequence ID" value="NZ_CP079903.1"/>
</dbReference>
<keyword evidence="1" id="KW-0067">ATP-binding</keyword>